<organism evidence="4 5">
    <name type="scientific">Lysobacter soli</name>
    <dbReference type="NCBI Taxonomy" id="453783"/>
    <lineage>
        <taxon>Bacteria</taxon>
        <taxon>Pseudomonadati</taxon>
        <taxon>Pseudomonadota</taxon>
        <taxon>Gammaproteobacteria</taxon>
        <taxon>Lysobacterales</taxon>
        <taxon>Lysobacteraceae</taxon>
        <taxon>Lysobacter</taxon>
    </lineage>
</organism>
<dbReference type="PANTHER" id="PTHR38593">
    <property type="entry name" value="BLR2558 PROTEIN"/>
    <property type="match status" value="1"/>
</dbReference>
<keyword evidence="2" id="KW-0732">Signal</keyword>
<sequence length="238" mass="25173">MARTTARPRSWCVALRRRIDMVRRALALALVGALVATAGCRRDDTVPPAATPPGSQPSTDATGAGTTASDTHTSADTAPAPPAPTPPPSAGVSLALVAAVDEFEIAAVEQARARRLGPQASEYAQMLHREHSENLAALRSLSSAGHLVEPETTTEVHGLVGQGKTTLETLANTSDADYEQAWLQAMVDGHAHALSMLDARLIPAATDEPVRNFLNNTRDHMAMHLERGRALLESSGKR</sequence>
<proteinExistence type="predicted"/>
<feature type="compositionally biased region" description="Low complexity" evidence="1">
    <location>
        <begin position="57"/>
        <end position="78"/>
    </location>
</feature>
<evidence type="ECO:0000256" key="1">
    <source>
        <dbReference type="SAM" id="MobiDB-lite"/>
    </source>
</evidence>
<evidence type="ECO:0000259" key="3">
    <source>
        <dbReference type="Pfam" id="PF13628"/>
    </source>
</evidence>
<feature type="domain" description="DUF4142" evidence="3">
    <location>
        <begin position="95"/>
        <end position="231"/>
    </location>
</feature>
<dbReference type="Pfam" id="PF13628">
    <property type="entry name" value="DUF4142"/>
    <property type="match status" value="1"/>
</dbReference>
<evidence type="ECO:0000313" key="4">
    <source>
        <dbReference type="EMBL" id="RDY68134.1"/>
    </source>
</evidence>
<keyword evidence="5" id="KW-1185">Reference proteome</keyword>
<dbReference type="EMBL" id="QTJR01000003">
    <property type="protein sequence ID" value="RDY68134.1"/>
    <property type="molecule type" value="Genomic_DNA"/>
</dbReference>
<accession>A0A3D8VFF3</accession>
<dbReference type="InterPro" id="IPR025419">
    <property type="entry name" value="DUF4142"/>
</dbReference>
<name>A0A3D8VFF3_9GAMM</name>
<protein>
    <submittedName>
        <fullName evidence="4">DUF4142 domain-containing protein</fullName>
    </submittedName>
</protein>
<dbReference type="Proteomes" id="UP000256829">
    <property type="component" value="Unassembled WGS sequence"/>
</dbReference>
<dbReference type="PANTHER" id="PTHR38593:SF1">
    <property type="entry name" value="BLR2558 PROTEIN"/>
    <property type="match status" value="1"/>
</dbReference>
<comment type="caution">
    <text evidence="4">The sequence shown here is derived from an EMBL/GenBank/DDBJ whole genome shotgun (WGS) entry which is preliminary data.</text>
</comment>
<dbReference type="Gene3D" id="1.20.1260.10">
    <property type="match status" value="1"/>
</dbReference>
<reference evidence="4 5" key="1">
    <citation type="submission" date="2018-08" db="EMBL/GenBank/DDBJ databases">
        <title>Lysobacter soli KCTC 22011, whole genome shotgun sequence.</title>
        <authorList>
            <person name="Zhang X."/>
            <person name="Feng G."/>
            <person name="Zhu H."/>
        </authorList>
    </citation>
    <scope>NUCLEOTIDE SEQUENCE [LARGE SCALE GENOMIC DNA]</scope>
    <source>
        <strain evidence="4 5">KCTC 22011</strain>
    </source>
</reference>
<feature type="compositionally biased region" description="Pro residues" evidence="1">
    <location>
        <begin position="79"/>
        <end position="89"/>
    </location>
</feature>
<dbReference type="InterPro" id="IPR012347">
    <property type="entry name" value="Ferritin-like"/>
</dbReference>
<evidence type="ECO:0000313" key="5">
    <source>
        <dbReference type="Proteomes" id="UP000256829"/>
    </source>
</evidence>
<dbReference type="AlphaFoldDB" id="A0A3D8VFF3"/>
<feature type="chain" id="PRO_5017554118" evidence="2">
    <location>
        <begin position="39"/>
        <end position="238"/>
    </location>
</feature>
<gene>
    <name evidence="4" type="ORF">DX912_05860</name>
</gene>
<feature type="signal peptide" evidence="2">
    <location>
        <begin position="1"/>
        <end position="38"/>
    </location>
</feature>
<evidence type="ECO:0000256" key="2">
    <source>
        <dbReference type="SAM" id="SignalP"/>
    </source>
</evidence>
<feature type="region of interest" description="Disordered" evidence="1">
    <location>
        <begin position="42"/>
        <end position="90"/>
    </location>
</feature>